<dbReference type="PROSITE" id="PS51724">
    <property type="entry name" value="SPOR"/>
    <property type="match status" value="1"/>
</dbReference>
<name>A0ABU1VTD6_9GAMM</name>
<dbReference type="RefSeq" id="WP_310055927.1">
    <property type="nucleotide sequence ID" value="NZ_JAVDVW010000002.1"/>
</dbReference>
<keyword evidence="3" id="KW-0131">Cell cycle</keyword>
<reference evidence="3 4" key="1">
    <citation type="submission" date="2023-07" db="EMBL/GenBank/DDBJ databases">
        <title>Sorghum-associated microbial communities from plants grown in Nebraska, USA.</title>
        <authorList>
            <person name="Schachtman D."/>
        </authorList>
    </citation>
    <scope>NUCLEOTIDE SEQUENCE [LARGE SCALE GENOMIC DNA]</scope>
    <source>
        <strain evidence="3 4">BE187</strain>
    </source>
</reference>
<protein>
    <submittedName>
        <fullName evidence="3">Cell division septation protein DedD</fullName>
    </submittedName>
</protein>
<sequence>MLVRALIVLLAVLNLGAAAWWIARDPLPPPAPMQLPPGVARLQLVDEGARTPAPSPAPSSAPSAGIVAAPPPSTTAVASDVAAPPAPQCFSFGPFASKGAGSDAAAKLAPLVQHVATREQAAPASGHGWRVYLPPLPSAEQAQGVAQRIAAAGFNDFFIVREGAEANSIALGRYGGEAAAKKRAEALNAAGIAAQVEALGAPDAASTAVWLDVTADTGFDPRRAQATIAAAQYRKADCALR</sequence>
<dbReference type="SUPFAM" id="SSF110997">
    <property type="entry name" value="Sporulation related repeat"/>
    <property type="match status" value="1"/>
</dbReference>
<dbReference type="InterPro" id="IPR007730">
    <property type="entry name" value="SPOR-like_dom"/>
</dbReference>
<proteinExistence type="predicted"/>
<dbReference type="Pfam" id="PF05036">
    <property type="entry name" value="SPOR"/>
    <property type="match status" value="1"/>
</dbReference>
<evidence type="ECO:0000313" key="3">
    <source>
        <dbReference type="EMBL" id="MDR7100761.1"/>
    </source>
</evidence>
<feature type="domain" description="SPOR" evidence="2">
    <location>
        <begin position="82"/>
        <end position="162"/>
    </location>
</feature>
<dbReference type="InterPro" id="IPR036680">
    <property type="entry name" value="SPOR-like_sf"/>
</dbReference>
<dbReference type="EMBL" id="JAVDVW010000002">
    <property type="protein sequence ID" value="MDR7100761.1"/>
    <property type="molecule type" value="Genomic_DNA"/>
</dbReference>
<keyword evidence="4" id="KW-1185">Reference proteome</keyword>
<accession>A0ABU1VTD6</accession>
<gene>
    <name evidence="3" type="ORF">J2X04_003142</name>
</gene>
<comment type="caution">
    <text evidence="3">The sequence shown here is derived from an EMBL/GenBank/DDBJ whole genome shotgun (WGS) entry which is preliminary data.</text>
</comment>
<feature type="region of interest" description="Disordered" evidence="1">
    <location>
        <begin position="49"/>
        <end position="68"/>
    </location>
</feature>
<evidence type="ECO:0000259" key="2">
    <source>
        <dbReference type="PROSITE" id="PS51724"/>
    </source>
</evidence>
<evidence type="ECO:0000313" key="4">
    <source>
        <dbReference type="Proteomes" id="UP001267878"/>
    </source>
</evidence>
<organism evidence="3 4">
    <name type="scientific">Agrilutibacter niabensis</name>
    <dbReference type="NCBI Taxonomy" id="380628"/>
    <lineage>
        <taxon>Bacteria</taxon>
        <taxon>Pseudomonadati</taxon>
        <taxon>Pseudomonadota</taxon>
        <taxon>Gammaproteobacteria</taxon>
        <taxon>Lysobacterales</taxon>
        <taxon>Lysobacteraceae</taxon>
        <taxon>Agrilutibacter</taxon>
    </lineage>
</organism>
<dbReference type="GO" id="GO:0051301">
    <property type="term" value="P:cell division"/>
    <property type="evidence" value="ECO:0007669"/>
    <property type="project" value="UniProtKB-KW"/>
</dbReference>
<evidence type="ECO:0000256" key="1">
    <source>
        <dbReference type="SAM" id="MobiDB-lite"/>
    </source>
</evidence>
<dbReference type="Proteomes" id="UP001267878">
    <property type="component" value="Unassembled WGS sequence"/>
</dbReference>
<keyword evidence="3" id="KW-0132">Cell division</keyword>